<dbReference type="Proteomes" id="UP001431209">
    <property type="component" value="Unassembled WGS sequence"/>
</dbReference>
<comment type="similarity">
    <text evidence="1">Belongs to the costars family.</text>
</comment>
<gene>
    <name evidence="3" type="ORF">AKO1_014748</name>
</gene>
<accession>A0AAW2Z0Z9</accession>
<dbReference type="SMART" id="SM01283">
    <property type="entry name" value="Costars"/>
    <property type="match status" value="1"/>
</dbReference>
<dbReference type="Gene3D" id="1.10.10.1540">
    <property type="entry name" value="Costar domain"/>
    <property type="match status" value="1"/>
</dbReference>
<dbReference type="InterPro" id="IPR027817">
    <property type="entry name" value="Costars_dom"/>
</dbReference>
<feature type="domain" description="Costars" evidence="2">
    <location>
        <begin position="5"/>
        <end position="79"/>
    </location>
</feature>
<dbReference type="AlphaFoldDB" id="A0AAW2Z0Z9"/>
<evidence type="ECO:0000313" key="3">
    <source>
        <dbReference type="EMBL" id="KAL0483482.1"/>
    </source>
</evidence>
<dbReference type="EMBL" id="JAOPGA020000964">
    <property type="protein sequence ID" value="KAL0483482.1"/>
    <property type="molecule type" value="Genomic_DNA"/>
</dbReference>
<dbReference type="PANTHER" id="PTHR46334:SF1">
    <property type="entry name" value="COSTARS FAMILY PROTEIN ABRACL"/>
    <property type="match status" value="1"/>
</dbReference>
<dbReference type="InterPro" id="IPR038095">
    <property type="entry name" value="Costars_sf"/>
</dbReference>
<dbReference type="GO" id="GO:0032970">
    <property type="term" value="P:regulation of actin filament-based process"/>
    <property type="evidence" value="ECO:0007669"/>
    <property type="project" value="TreeGrafter"/>
</dbReference>
<evidence type="ECO:0000256" key="1">
    <source>
        <dbReference type="ARBA" id="ARBA00006126"/>
    </source>
</evidence>
<evidence type="ECO:0000313" key="4">
    <source>
        <dbReference type="Proteomes" id="UP001431209"/>
    </source>
</evidence>
<keyword evidence="4" id="KW-1185">Reference proteome</keyword>
<name>A0AAW2Z0Z9_9EUKA</name>
<protein>
    <recommendedName>
        <fullName evidence="2">Costars domain-containing protein</fullName>
    </recommendedName>
</protein>
<dbReference type="Pfam" id="PF14705">
    <property type="entry name" value="Costars"/>
    <property type="match status" value="1"/>
</dbReference>
<sequence length="86" mass="9749">MSGGYRVEKEIEELVHGIKRIAGDSNKVTFGQLFKDDKLQNTLESLFGTLKAARKREVINFKGELLLQGVHDKEEITLLKPDYTAE</sequence>
<comment type="caution">
    <text evidence="3">The sequence shown here is derived from an EMBL/GenBank/DDBJ whole genome shotgun (WGS) entry which is preliminary data.</text>
</comment>
<organism evidence="3 4">
    <name type="scientific">Acrasis kona</name>
    <dbReference type="NCBI Taxonomy" id="1008807"/>
    <lineage>
        <taxon>Eukaryota</taxon>
        <taxon>Discoba</taxon>
        <taxon>Heterolobosea</taxon>
        <taxon>Tetramitia</taxon>
        <taxon>Eutetramitia</taxon>
        <taxon>Acrasidae</taxon>
        <taxon>Acrasis</taxon>
    </lineage>
</organism>
<dbReference type="InterPro" id="IPR044302">
    <property type="entry name" value="Costars"/>
</dbReference>
<evidence type="ECO:0000259" key="2">
    <source>
        <dbReference type="SMART" id="SM01283"/>
    </source>
</evidence>
<reference evidence="3 4" key="1">
    <citation type="submission" date="2024-03" db="EMBL/GenBank/DDBJ databases">
        <title>The Acrasis kona genome and developmental transcriptomes reveal deep origins of eukaryotic multicellular pathways.</title>
        <authorList>
            <person name="Sheikh S."/>
            <person name="Fu C.-J."/>
            <person name="Brown M.W."/>
            <person name="Baldauf S.L."/>
        </authorList>
    </citation>
    <scope>NUCLEOTIDE SEQUENCE [LARGE SCALE GENOMIC DNA]</scope>
    <source>
        <strain evidence="3 4">ATCC MYA-3509</strain>
    </source>
</reference>
<proteinExistence type="inferred from homology"/>
<dbReference type="PANTHER" id="PTHR46334">
    <property type="entry name" value="COSTARS FAMILY PROTEIN ABRACL"/>
    <property type="match status" value="1"/>
</dbReference>